<dbReference type="STRING" id="3871.A0A394DD04"/>
<keyword evidence="10" id="KW-1185">Reference proteome</keyword>
<proteinExistence type="inferred from homology"/>
<evidence type="ECO:0000256" key="2">
    <source>
        <dbReference type="ARBA" id="ARBA00005212"/>
    </source>
</evidence>
<accession>A0A394DD04</accession>
<evidence type="ECO:0000256" key="3">
    <source>
        <dbReference type="ARBA" id="ARBA00010701"/>
    </source>
</evidence>
<dbReference type="SUPFAM" id="SSF53474">
    <property type="entry name" value="alpha/beta-Hydrolases"/>
    <property type="match status" value="1"/>
</dbReference>
<evidence type="ECO:0000256" key="8">
    <source>
        <dbReference type="ARBA" id="ARBA00053022"/>
    </source>
</evidence>
<sequence>MSLTLATTLHRCKPSILVHLAISPPKPLLIANPVEAGLFPILLFLHGFLLENSFYSQLMQHIASHGFIVIAPQLYKLPKTDASDEIKSTAAITNWLSEGLSKLLPQNVKPDLSKLALSGHSRGGKTAFALALKKLNTSTTLNFSAIIGVDPVDGLGKAVQISPPVLTFSPHSFNFNMPVLIIGSGLGEVQRNPLFLACAPKGVSHEEFYSECNKPAWHFVAKDYGHFDILDDVTKGILGKSTCCLCKNGNSRKPMRSFAGGVIVAFLKGYLKGDNSDLLAIRDKRLVAPVDLQIEYSV</sequence>
<dbReference type="UniPathway" id="UPA00674"/>
<dbReference type="Gene3D" id="3.40.50.1820">
    <property type="entry name" value="alpha/beta hydrolase"/>
    <property type="match status" value="1"/>
</dbReference>
<comment type="caution">
    <text evidence="9">The sequence shown here is derived from an EMBL/GenBank/DDBJ whole genome shotgun (WGS) entry which is preliminary data.</text>
</comment>
<evidence type="ECO:0000256" key="6">
    <source>
        <dbReference type="ARBA" id="ARBA00022801"/>
    </source>
</evidence>
<dbReference type="Gramene" id="OIW21200">
    <property type="protein sequence ID" value="OIW21200"/>
    <property type="gene ID" value="TanjilG_30801"/>
</dbReference>
<dbReference type="Pfam" id="PF07224">
    <property type="entry name" value="Chlorophyllase"/>
    <property type="match status" value="1"/>
</dbReference>
<comment type="catalytic activity">
    <reaction evidence="8">
        <text>a chlorophyll + H2O = a chlorophyllide + phytol + H(+)</text>
        <dbReference type="Rhea" id="RHEA:19605"/>
        <dbReference type="ChEBI" id="CHEBI:15377"/>
        <dbReference type="ChEBI" id="CHEBI:15378"/>
        <dbReference type="ChEBI" id="CHEBI:17327"/>
        <dbReference type="ChEBI" id="CHEBI:139291"/>
        <dbReference type="ChEBI" id="CHEBI:139292"/>
        <dbReference type="EC" id="3.1.1.14"/>
    </reaction>
    <physiologicalReaction direction="left-to-right" evidence="8">
        <dbReference type="Rhea" id="RHEA:19606"/>
    </physiologicalReaction>
</comment>
<comment type="subcellular location">
    <subcellularLocation>
        <location evidence="1">Cytoplasm</location>
        <location evidence="1">Cytosol</location>
    </subcellularLocation>
</comment>
<name>A0A394DD04_LUPAN</name>
<reference evidence="9 10" key="1">
    <citation type="journal article" date="2017" name="Plant Biotechnol. J.">
        <title>A comprehensive draft genome sequence for lupin (Lupinus angustifolius), an emerging health food: insights into plant-microbe interactions and legume evolution.</title>
        <authorList>
            <person name="Hane J.K."/>
            <person name="Ming Y."/>
            <person name="Kamphuis L.G."/>
            <person name="Nelson M.N."/>
            <person name="Garg G."/>
            <person name="Atkins C.A."/>
            <person name="Bayer P.E."/>
            <person name="Bravo A."/>
            <person name="Bringans S."/>
            <person name="Cannon S."/>
            <person name="Edwards D."/>
            <person name="Foley R."/>
            <person name="Gao L.L."/>
            <person name="Harrison M.J."/>
            <person name="Huang W."/>
            <person name="Hurgobin B."/>
            <person name="Li S."/>
            <person name="Liu C.W."/>
            <person name="McGrath A."/>
            <person name="Morahan G."/>
            <person name="Murray J."/>
            <person name="Weller J."/>
            <person name="Jian J."/>
            <person name="Singh K.B."/>
        </authorList>
    </citation>
    <scope>NUCLEOTIDE SEQUENCE [LARGE SCALE GENOMIC DNA]</scope>
    <source>
        <strain evidence="10">cv. Tanjil</strain>
        <tissue evidence="9">Whole plant</tissue>
    </source>
</reference>
<evidence type="ECO:0000313" key="10">
    <source>
        <dbReference type="Proteomes" id="UP000188354"/>
    </source>
</evidence>
<evidence type="ECO:0000313" key="9">
    <source>
        <dbReference type="EMBL" id="OIW21200.1"/>
    </source>
</evidence>
<evidence type="ECO:0000256" key="4">
    <source>
        <dbReference type="ARBA" id="ARBA00013226"/>
    </source>
</evidence>
<dbReference type="GO" id="GO:0005829">
    <property type="term" value="C:cytosol"/>
    <property type="evidence" value="ECO:0007669"/>
    <property type="project" value="UniProtKB-SubCell"/>
</dbReference>
<dbReference type="InterPro" id="IPR029058">
    <property type="entry name" value="AB_hydrolase_fold"/>
</dbReference>
<protein>
    <recommendedName>
        <fullName evidence="4">chlorophyllase</fullName>
        <ecNumber evidence="4">3.1.1.14</ecNumber>
    </recommendedName>
</protein>
<organism evidence="9 10">
    <name type="scientific">Lupinus angustifolius</name>
    <name type="common">Narrow-leaved blue lupine</name>
    <dbReference type="NCBI Taxonomy" id="3871"/>
    <lineage>
        <taxon>Eukaryota</taxon>
        <taxon>Viridiplantae</taxon>
        <taxon>Streptophyta</taxon>
        <taxon>Embryophyta</taxon>
        <taxon>Tracheophyta</taxon>
        <taxon>Spermatophyta</taxon>
        <taxon>Magnoliopsida</taxon>
        <taxon>eudicotyledons</taxon>
        <taxon>Gunneridae</taxon>
        <taxon>Pentapetalae</taxon>
        <taxon>rosids</taxon>
        <taxon>fabids</taxon>
        <taxon>Fabales</taxon>
        <taxon>Fabaceae</taxon>
        <taxon>Papilionoideae</taxon>
        <taxon>50 kb inversion clade</taxon>
        <taxon>genistoids sensu lato</taxon>
        <taxon>core genistoids</taxon>
        <taxon>Genisteae</taxon>
        <taxon>Lupinus</taxon>
    </lineage>
</organism>
<dbReference type="PANTHER" id="PTHR33428:SF2">
    <property type="entry name" value="CHLOROPHYLLASE-2"/>
    <property type="match status" value="1"/>
</dbReference>
<dbReference type="PANTHER" id="PTHR33428">
    <property type="entry name" value="CHLOROPHYLLASE-2, CHLOROPLASTIC"/>
    <property type="match status" value="1"/>
</dbReference>
<evidence type="ECO:0000256" key="1">
    <source>
        <dbReference type="ARBA" id="ARBA00004514"/>
    </source>
</evidence>
<comment type="similarity">
    <text evidence="3">Belongs to the AB hydrolase superfamily. Lipase family.</text>
</comment>
<dbReference type="EMBL" id="MLAU01020492">
    <property type="protein sequence ID" value="OIW21200.1"/>
    <property type="molecule type" value="Genomic_DNA"/>
</dbReference>
<dbReference type="AlphaFoldDB" id="A0A394DD04"/>
<gene>
    <name evidence="9" type="ORF">TanjilG_30801</name>
</gene>
<evidence type="ECO:0000256" key="5">
    <source>
        <dbReference type="ARBA" id="ARBA00022490"/>
    </source>
</evidence>
<keyword evidence="6" id="KW-0378">Hydrolase</keyword>
<dbReference type="InterPro" id="IPR017395">
    <property type="entry name" value="Chlorophyllase-like"/>
</dbReference>
<dbReference type="EC" id="3.1.1.14" evidence="4"/>
<keyword evidence="5" id="KW-0963">Cytoplasm</keyword>
<comment type="pathway">
    <text evidence="2">Porphyrin-containing compound metabolism; chlorophyll degradation.</text>
</comment>
<evidence type="ECO:0000256" key="7">
    <source>
        <dbReference type="ARBA" id="ARBA00022817"/>
    </source>
</evidence>
<dbReference type="FunFam" id="3.40.50.1820:FF:000159">
    <property type="entry name" value="Chlorophyllase-2, chloroplastic"/>
    <property type="match status" value="1"/>
</dbReference>
<dbReference type="Proteomes" id="UP000188354">
    <property type="component" value="Unassembled WGS sequence"/>
</dbReference>
<dbReference type="GO" id="GO:0015996">
    <property type="term" value="P:chlorophyll catabolic process"/>
    <property type="evidence" value="ECO:0007669"/>
    <property type="project" value="UniProtKB-UniPathway"/>
</dbReference>
<dbReference type="GO" id="GO:0047746">
    <property type="term" value="F:chlorophyllase activity"/>
    <property type="evidence" value="ECO:0007669"/>
    <property type="project" value="UniProtKB-EC"/>
</dbReference>
<keyword evidence="7" id="KW-0881">Chlorophyll catabolism</keyword>